<proteinExistence type="predicted"/>
<keyword evidence="3" id="KW-1185">Reference proteome</keyword>
<dbReference type="RefSeq" id="WP_317976196.1">
    <property type="nucleotide sequence ID" value="NZ_BTFW01000002.1"/>
</dbReference>
<protein>
    <submittedName>
        <fullName evidence="2">DUF4942 domain-containing protein</fullName>
    </submittedName>
</protein>
<dbReference type="Proteomes" id="UP001187221">
    <property type="component" value="Unassembled WGS sequence"/>
</dbReference>
<evidence type="ECO:0000259" key="1">
    <source>
        <dbReference type="Pfam" id="PF13708"/>
    </source>
</evidence>
<sequence>MFEQPTTGQDLMTPQQITDICKGRDHTIAMWLDLYDHYHATRDAAGRLSIAGTLALSTSGDRYEDKLTKAFITAEPLQKADRETRKITEIPARENFTTVLTQTVDRRCWRALMDQLGFDQLLDEQARREFHDGLRDAPAAFTAENCSATFGNIWGQRRELYLRGIANVFAKLDRRFRSHDGFKIGSRLIIDRALNEWGSWDRYERRDTLRDVERVFRELDGKPPVSESQSIAGLVTDAGRYRASLPTVIHGDYWRVRIFKNGNLHIWFENKDLLNAVNLLLAEYYGEVIGDGYDTTEAEDAPSFHLTPAKNFGAFFTCEDIAKMVIERAEIQPGERILEPSAGSAALAKPARDAGAEVTCVEIQPGLAHELGVLHGFADVIEGDFLALNPADFAPFDRVVMNPPFDRGRDCDHVRHAYQFLKPGGVLVAIMSARAEFAEDKRHLALHRLVEQAAPVCRWGRKDKWFDLPPGSFAHAGTNVNTVVLAIRKPG</sequence>
<evidence type="ECO:0000313" key="3">
    <source>
        <dbReference type="Proteomes" id="UP001187221"/>
    </source>
</evidence>
<dbReference type="InterPro" id="IPR031339">
    <property type="entry name" value="DUF4942"/>
</dbReference>
<gene>
    <name evidence="2" type="ORF">NUTIK01_32290</name>
</gene>
<dbReference type="PROSITE" id="PS00092">
    <property type="entry name" value="N6_MTASE"/>
    <property type="match status" value="1"/>
</dbReference>
<organism evidence="2 3">
    <name type="scientific">Novosphingobium pituita</name>
    <dbReference type="NCBI Taxonomy" id="3056842"/>
    <lineage>
        <taxon>Bacteria</taxon>
        <taxon>Pseudomonadati</taxon>
        <taxon>Pseudomonadota</taxon>
        <taxon>Alphaproteobacteria</taxon>
        <taxon>Sphingomonadales</taxon>
        <taxon>Sphingomonadaceae</taxon>
        <taxon>Novosphingobium</taxon>
    </lineage>
</organism>
<name>A0ABQ6PBX4_9SPHN</name>
<dbReference type="Gene3D" id="3.40.50.150">
    <property type="entry name" value="Vaccinia Virus protein VP39"/>
    <property type="match status" value="1"/>
</dbReference>
<dbReference type="PRINTS" id="PR00507">
    <property type="entry name" value="N12N6MTFRASE"/>
</dbReference>
<dbReference type="EMBL" id="BTFW01000002">
    <property type="protein sequence ID" value="GMM62452.1"/>
    <property type="molecule type" value="Genomic_DNA"/>
</dbReference>
<evidence type="ECO:0000313" key="2">
    <source>
        <dbReference type="EMBL" id="GMM62452.1"/>
    </source>
</evidence>
<comment type="caution">
    <text evidence="2">The sequence shown here is derived from an EMBL/GenBank/DDBJ whole genome shotgun (WGS) entry which is preliminary data.</text>
</comment>
<dbReference type="InterPro" id="IPR029063">
    <property type="entry name" value="SAM-dependent_MTases_sf"/>
</dbReference>
<feature type="domain" description="DUF4942" evidence="1">
    <location>
        <begin position="102"/>
        <end position="287"/>
    </location>
</feature>
<dbReference type="InterPro" id="IPR002052">
    <property type="entry name" value="DNA_methylase_N6_adenine_CS"/>
</dbReference>
<dbReference type="SUPFAM" id="SSF53335">
    <property type="entry name" value="S-adenosyl-L-methionine-dependent methyltransferases"/>
    <property type="match status" value="1"/>
</dbReference>
<accession>A0ABQ6PBX4</accession>
<dbReference type="CDD" id="cd02440">
    <property type="entry name" value="AdoMet_MTases"/>
    <property type="match status" value="1"/>
</dbReference>
<dbReference type="Pfam" id="PF13708">
    <property type="entry name" value="DUF4942"/>
    <property type="match status" value="1"/>
</dbReference>
<reference evidence="2 3" key="1">
    <citation type="submission" date="2023-06" db="EMBL/GenBank/DDBJ databases">
        <title>Draft genome sequence of Novosphingobium sp. strain IK01.</title>
        <authorList>
            <person name="Hatamoto M."/>
            <person name="Ikarashi T."/>
            <person name="Yamaguchi T."/>
        </authorList>
    </citation>
    <scope>NUCLEOTIDE SEQUENCE [LARGE SCALE GENOMIC DNA]</scope>
    <source>
        <strain evidence="2 3">IK01</strain>
    </source>
</reference>